<proteinExistence type="predicted"/>
<dbReference type="EMBL" id="FRCP01000007">
    <property type="protein sequence ID" value="SHM17366.1"/>
    <property type="molecule type" value="Genomic_DNA"/>
</dbReference>
<sequence>MITIFNRKELIITYDLVKQAELRNLLAGNNIKYLIKTRNQKSPSPFTAASIGRTGTFGENLSLEYEYKIYVHKDDYNEALSIVKKSL</sequence>
<dbReference type="Proteomes" id="UP000184038">
    <property type="component" value="Unassembled WGS sequence"/>
</dbReference>
<evidence type="ECO:0008006" key="3">
    <source>
        <dbReference type="Google" id="ProtNLM"/>
    </source>
</evidence>
<protein>
    <recommendedName>
        <fullName evidence="3">Signal transducing protein</fullName>
    </recommendedName>
</protein>
<accession>A0A1M7GMF1</accession>
<evidence type="ECO:0000313" key="2">
    <source>
        <dbReference type="Proteomes" id="UP000184038"/>
    </source>
</evidence>
<organism evidence="1 2">
    <name type="scientific">Anaerosporobacter mobilis DSM 15930</name>
    <dbReference type="NCBI Taxonomy" id="1120996"/>
    <lineage>
        <taxon>Bacteria</taxon>
        <taxon>Bacillati</taxon>
        <taxon>Bacillota</taxon>
        <taxon>Clostridia</taxon>
        <taxon>Lachnospirales</taxon>
        <taxon>Lachnospiraceae</taxon>
        <taxon>Anaerosporobacter</taxon>
    </lineage>
</organism>
<dbReference type="STRING" id="1120996.SAMN02746066_01003"/>
<name>A0A1M7GMF1_9FIRM</name>
<reference evidence="1 2" key="1">
    <citation type="submission" date="2016-11" db="EMBL/GenBank/DDBJ databases">
        <authorList>
            <person name="Jaros S."/>
            <person name="Januszkiewicz K."/>
            <person name="Wedrychowicz H."/>
        </authorList>
    </citation>
    <scope>NUCLEOTIDE SEQUENCE [LARGE SCALE GENOMIC DNA]</scope>
    <source>
        <strain evidence="1 2">DSM 15930</strain>
    </source>
</reference>
<dbReference type="RefSeq" id="WP_073283950.1">
    <property type="nucleotide sequence ID" value="NZ_FRCP01000007.1"/>
</dbReference>
<dbReference type="OrthoDB" id="1734503at2"/>
<gene>
    <name evidence="1" type="ORF">SAMN02746066_01003</name>
</gene>
<dbReference type="AlphaFoldDB" id="A0A1M7GMF1"/>
<keyword evidence="2" id="KW-1185">Reference proteome</keyword>
<evidence type="ECO:0000313" key="1">
    <source>
        <dbReference type="EMBL" id="SHM17366.1"/>
    </source>
</evidence>